<organism evidence="8 9">
    <name type="scientific">Aquisphaera giovannonii</name>
    <dbReference type="NCBI Taxonomy" id="406548"/>
    <lineage>
        <taxon>Bacteria</taxon>
        <taxon>Pseudomonadati</taxon>
        <taxon>Planctomycetota</taxon>
        <taxon>Planctomycetia</taxon>
        <taxon>Isosphaerales</taxon>
        <taxon>Isosphaeraceae</taxon>
        <taxon>Aquisphaera</taxon>
    </lineage>
</organism>
<feature type="transmembrane region" description="Helical" evidence="6">
    <location>
        <begin position="240"/>
        <end position="261"/>
    </location>
</feature>
<keyword evidence="3 6" id="KW-0812">Transmembrane</keyword>
<feature type="transmembrane region" description="Helical" evidence="6">
    <location>
        <begin position="85"/>
        <end position="112"/>
    </location>
</feature>
<name>A0A5B9W804_9BACT</name>
<keyword evidence="2" id="KW-0813">Transport</keyword>
<dbReference type="Proteomes" id="UP000324233">
    <property type="component" value="Chromosome"/>
</dbReference>
<keyword evidence="4 6" id="KW-1133">Transmembrane helix</keyword>
<dbReference type="PANTHER" id="PTHR23505">
    <property type="entry name" value="SPINSTER"/>
    <property type="match status" value="1"/>
</dbReference>
<feature type="domain" description="Major facilitator superfamily (MFS) profile" evidence="7">
    <location>
        <begin position="20"/>
        <end position="421"/>
    </location>
</feature>
<dbReference type="PROSITE" id="PS50850">
    <property type="entry name" value="MFS"/>
    <property type="match status" value="1"/>
</dbReference>
<evidence type="ECO:0000256" key="4">
    <source>
        <dbReference type="ARBA" id="ARBA00022989"/>
    </source>
</evidence>
<evidence type="ECO:0000256" key="5">
    <source>
        <dbReference type="ARBA" id="ARBA00023136"/>
    </source>
</evidence>
<dbReference type="PANTHER" id="PTHR23505:SF79">
    <property type="entry name" value="PROTEIN SPINSTER"/>
    <property type="match status" value="1"/>
</dbReference>
<dbReference type="InterPro" id="IPR020846">
    <property type="entry name" value="MFS_dom"/>
</dbReference>
<dbReference type="InterPro" id="IPR044770">
    <property type="entry name" value="MFS_spinster-like"/>
</dbReference>
<feature type="transmembrane region" description="Helical" evidence="6">
    <location>
        <begin position="15"/>
        <end position="34"/>
    </location>
</feature>
<feature type="transmembrane region" description="Helical" evidence="6">
    <location>
        <begin position="310"/>
        <end position="329"/>
    </location>
</feature>
<keyword evidence="9" id="KW-1185">Reference proteome</keyword>
<protein>
    <submittedName>
        <fullName evidence="8">Putative galactarate transporter</fullName>
    </submittedName>
</protein>
<dbReference type="GO" id="GO:0016020">
    <property type="term" value="C:membrane"/>
    <property type="evidence" value="ECO:0007669"/>
    <property type="project" value="UniProtKB-SubCell"/>
</dbReference>
<reference evidence="8 9" key="1">
    <citation type="submission" date="2019-08" db="EMBL/GenBank/DDBJ databases">
        <title>Deep-cultivation of Planctomycetes and their phenomic and genomic characterization uncovers novel biology.</title>
        <authorList>
            <person name="Wiegand S."/>
            <person name="Jogler M."/>
            <person name="Boedeker C."/>
            <person name="Pinto D."/>
            <person name="Vollmers J."/>
            <person name="Rivas-Marin E."/>
            <person name="Kohn T."/>
            <person name="Peeters S.H."/>
            <person name="Heuer A."/>
            <person name="Rast P."/>
            <person name="Oberbeckmann S."/>
            <person name="Bunk B."/>
            <person name="Jeske O."/>
            <person name="Meyerdierks A."/>
            <person name="Storesund J.E."/>
            <person name="Kallscheuer N."/>
            <person name="Luecker S."/>
            <person name="Lage O.M."/>
            <person name="Pohl T."/>
            <person name="Merkel B.J."/>
            <person name="Hornburger P."/>
            <person name="Mueller R.-W."/>
            <person name="Bruemmer F."/>
            <person name="Labrenz M."/>
            <person name="Spormann A.M."/>
            <person name="Op den Camp H."/>
            <person name="Overmann J."/>
            <person name="Amann R."/>
            <person name="Jetten M.S.M."/>
            <person name="Mascher T."/>
            <person name="Medema M.H."/>
            <person name="Devos D.P."/>
            <person name="Kaster A.-K."/>
            <person name="Ovreas L."/>
            <person name="Rohde M."/>
            <person name="Galperin M.Y."/>
            <person name="Jogler C."/>
        </authorList>
    </citation>
    <scope>NUCLEOTIDE SEQUENCE [LARGE SCALE GENOMIC DNA]</scope>
    <source>
        <strain evidence="8 9">OJF2</strain>
    </source>
</reference>
<feature type="transmembrane region" description="Helical" evidence="6">
    <location>
        <begin position="54"/>
        <end position="78"/>
    </location>
</feature>
<dbReference type="GO" id="GO:0022857">
    <property type="term" value="F:transmembrane transporter activity"/>
    <property type="evidence" value="ECO:0007669"/>
    <property type="project" value="InterPro"/>
</dbReference>
<gene>
    <name evidence="8" type="primary">garP</name>
    <name evidence="8" type="ORF">OJF2_54070</name>
</gene>
<evidence type="ECO:0000256" key="3">
    <source>
        <dbReference type="ARBA" id="ARBA00022692"/>
    </source>
</evidence>
<dbReference type="InterPro" id="IPR036259">
    <property type="entry name" value="MFS_trans_sf"/>
</dbReference>
<sequence>MSKSGVAGPSGTRGAYPWVVLGLLWFCGFFNYADRQAVNSVFPMLAKEFSLSDIQLGVIGSAFMIVYATTSPFAGYVVDRVRRRILIPAGLAFWSLICAATGLSSSFAQLVFFRGAEGLGESFYFPASLSFLADYHGRATRSRALGIHQTSVYLGTAGGAALAGKLAEHYGWRSPFYALGLAGLVYAVILGFLLIEPKRGQSDAAKGPGDEDFGIDELEALRAHDPISAKASRILGNPAALLLLCVFVGANFVASAFLTWLPTFLFRKFTMGIAASSLTSTVWPLASLFGALLGGLLADLAAARRRGGRILVQALGLILGAPFVFATGWTESRGLTVVAMAAAGLCKGIYDANIFASLFDVVRPEDRGTAAGLMNSLGWAGGFLAPVAVGAASNSFGLDVAIASTALVYLLVGMLALAAAKVAEAGTPSRETDILPPDERPGS</sequence>
<dbReference type="RefSeq" id="WP_210420190.1">
    <property type="nucleotide sequence ID" value="NZ_CP042997.1"/>
</dbReference>
<dbReference type="Pfam" id="PF07690">
    <property type="entry name" value="MFS_1"/>
    <property type="match status" value="1"/>
</dbReference>
<dbReference type="SUPFAM" id="SSF103473">
    <property type="entry name" value="MFS general substrate transporter"/>
    <property type="match status" value="1"/>
</dbReference>
<keyword evidence="5 6" id="KW-0472">Membrane</keyword>
<feature type="transmembrane region" description="Helical" evidence="6">
    <location>
        <begin position="335"/>
        <end position="359"/>
    </location>
</feature>
<dbReference type="EMBL" id="CP042997">
    <property type="protein sequence ID" value="QEH36822.1"/>
    <property type="molecule type" value="Genomic_DNA"/>
</dbReference>
<evidence type="ECO:0000256" key="1">
    <source>
        <dbReference type="ARBA" id="ARBA00004141"/>
    </source>
</evidence>
<comment type="subcellular location">
    <subcellularLocation>
        <location evidence="1">Membrane</location>
        <topology evidence="1">Multi-pass membrane protein</topology>
    </subcellularLocation>
</comment>
<feature type="transmembrane region" description="Helical" evidence="6">
    <location>
        <begin position="176"/>
        <end position="195"/>
    </location>
</feature>
<dbReference type="InterPro" id="IPR011701">
    <property type="entry name" value="MFS"/>
</dbReference>
<accession>A0A5B9W804</accession>
<evidence type="ECO:0000259" key="7">
    <source>
        <dbReference type="PROSITE" id="PS50850"/>
    </source>
</evidence>
<evidence type="ECO:0000256" key="2">
    <source>
        <dbReference type="ARBA" id="ARBA00022448"/>
    </source>
</evidence>
<dbReference type="KEGG" id="agv:OJF2_54070"/>
<dbReference type="Gene3D" id="1.20.1250.20">
    <property type="entry name" value="MFS general substrate transporter like domains"/>
    <property type="match status" value="2"/>
</dbReference>
<evidence type="ECO:0000256" key="6">
    <source>
        <dbReference type="SAM" id="Phobius"/>
    </source>
</evidence>
<feature type="transmembrane region" description="Helical" evidence="6">
    <location>
        <begin position="371"/>
        <end position="389"/>
    </location>
</feature>
<dbReference type="AlphaFoldDB" id="A0A5B9W804"/>
<evidence type="ECO:0000313" key="9">
    <source>
        <dbReference type="Proteomes" id="UP000324233"/>
    </source>
</evidence>
<feature type="transmembrane region" description="Helical" evidence="6">
    <location>
        <begin position="401"/>
        <end position="420"/>
    </location>
</feature>
<proteinExistence type="predicted"/>
<evidence type="ECO:0000313" key="8">
    <source>
        <dbReference type="EMBL" id="QEH36822.1"/>
    </source>
</evidence>
<feature type="transmembrane region" description="Helical" evidence="6">
    <location>
        <begin position="281"/>
        <end position="303"/>
    </location>
</feature>